<sequence>MVSTRKGVETWNRAKKIIPGGSQLLSKRSEMFLPDIWPSYYKKAEGVEVWDLDDNRFIDMSLMGVGSCVLGYSDEDVNKAVKSAVDNGSMCTLNAPEEVELAELLIKLHPWADMVRYARTGGEAMSIAVRIARAKSGKEIVLFCGYHGWHDWYLSSNLADEKSLDGHLLPGLNPRGVPRNLKGLTLPFNYNDTEGFMKLIAENKNHVGVVVLESIRNNYPNKEFIETIRRVTREMNIILVVDEITAGFRLNNGGAHLILDFEPDIAVFAKGISNGFPMAAIIGKMDVMEASQDTFISSTYWTDRVGPTAALATINKFIDENVAMHLASTGKKVMDGWKQLADDHNIDIEISGIDPLGHFEFKNEKPLVFKTLVTQLMLEKGFLATNAFYASYAHKDVHIGDYLSALDLSFELISKIIHDKSKPEKYLNGSVCQSGFKRLT</sequence>
<dbReference type="Proteomes" id="UP000199259">
    <property type="component" value="Unassembled WGS sequence"/>
</dbReference>
<reference evidence="8 9" key="1">
    <citation type="submission" date="2016-10" db="EMBL/GenBank/DDBJ databases">
        <authorList>
            <person name="Varghese N."/>
            <person name="Submissions S."/>
        </authorList>
    </citation>
    <scope>NUCLEOTIDE SEQUENCE [LARGE SCALE GENOMIC DNA]</scope>
    <source>
        <strain evidence="8 9">PL 12/M</strain>
    </source>
</reference>
<evidence type="ECO:0000256" key="1">
    <source>
        <dbReference type="ARBA" id="ARBA00001579"/>
    </source>
</evidence>
<gene>
    <name evidence="8" type="ORF">SAMN04488589_0938</name>
</gene>
<protein>
    <recommendedName>
        <fullName evidence="3">Glutamate-1-semialdehyde 2,1-aminomutase</fullName>
    </recommendedName>
    <alternativeName>
        <fullName evidence="6">Glutamate-1-semialdehyde aminotransferase</fullName>
    </alternativeName>
</protein>
<keyword evidence="4 7" id="KW-0663">Pyridoxal phosphate</keyword>
<evidence type="ECO:0000256" key="4">
    <source>
        <dbReference type="ARBA" id="ARBA00022898"/>
    </source>
</evidence>
<dbReference type="InterPro" id="IPR015424">
    <property type="entry name" value="PyrdxlP-dep_Trfase"/>
</dbReference>
<accession>A0A7Z7FDX8</accession>
<proteinExistence type="inferred from homology"/>
<dbReference type="AlphaFoldDB" id="A0A7Z7FDX8"/>
<dbReference type="Gene3D" id="3.90.1150.10">
    <property type="entry name" value="Aspartate Aminotransferase, domain 1"/>
    <property type="match status" value="1"/>
</dbReference>
<dbReference type="OrthoDB" id="6524at2157"/>
<dbReference type="InterPro" id="IPR005814">
    <property type="entry name" value="Aminotrans_3"/>
</dbReference>
<dbReference type="EMBL" id="FNCA01000002">
    <property type="protein sequence ID" value="SDF57897.1"/>
    <property type="molecule type" value="Genomic_DNA"/>
</dbReference>
<dbReference type="RefSeq" id="WP_091709092.1">
    <property type="nucleotide sequence ID" value="NZ_FNCA01000002.1"/>
</dbReference>
<evidence type="ECO:0000313" key="9">
    <source>
        <dbReference type="Proteomes" id="UP000199259"/>
    </source>
</evidence>
<dbReference type="Pfam" id="PF00202">
    <property type="entry name" value="Aminotran_3"/>
    <property type="match status" value="1"/>
</dbReference>
<evidence type="ECO:0000256" key="2">
    <source>
        <dbReference type="ARBA" id="ARBA00001933"/>
    </source>
</evidence>
<dbReference type="InterPro" id="IPR015421">
    <property type="entry name" value="PyrdxlP-dep_Trfase_major"/>
</dbReference>
<dbReference type="PANTHER" id="PTHR43713">
    <property type="entry name" value="GLUTAMATE-1-SEMIALDEHYDE 2,1-AMINOMUTASE"/>
    <property type="match status" value="1"/>
</dbReference>
<evidence type="ECO:0000313" key="8">
    <source>
        <dbReference type="EMBL" id="SDF57897.1"/>
    </source>
</evidence>
<dbReference type="GO" id="GO:0008483">
    <property type="term" value="F:transaminase activity"/>
    <property type="evidence" value="ECO:0007669"/>
    <property type="project" value="InterPro"/>
</dbReference>
<evidence type="ECO:0000256" key="3">
    <source>
        <dbReference type="ARBA" id="ARBA00015416"/>
    </source>
</evidence>
<keyword evidence="5" id="KW-0413">Isomerase</keyword>
<dbReference type="InterPro" id="IPR015422">
    <property type="entry name" value="PyrdxlP-dep_Trfase_small"/>
</dbReference>
<comment type="similarity">
    <text evidence="7">Belongs to the class-III pyridoxal-phosphate-dependent aminotransferase family.</text>
</comment>
<keyword evidence="9" id="KW-1185">Reference proteome</keyword>
<organism evidence="8 9">
    <name type="scientific">Methanolobus vulcani</name>
    <dbReference type="NCBI Taxonomy" id="38026"/>
    <lineage>
        <taxon>Archaea</taxon>
        <taxon>Methanobacteriati</taxon>
        <taxon>Methanobacteriota</taxon>
        <taxon>Stenosarchaea group</taxon>
        <taxon>Methanomicrobia</taxon>
        <taxon>Methanosarcinales</taxon>
        <taxon>Methanosarcinaceae</taxon>
        <taxon>Methanolobus</taxon>
    </lineage>
</organism>
<evidence type="ECO:0000256" key="6">
    <source>
        <dbReference type="ARBA" id="ARBA00031365"/>
    </source>
</evidence>
<dbReference type="GO" id="GO:0030170">
    <property type="term" value="F:pyridoxal phosphate binding"/>
    <property type="evidence" value="ECO:0007669"/>
    <property type="project" value="InterPro"/>
</dbReference>
<dbReference type="Gene3D" id="3.40.640.10">
    <property type="entry name" value="Type I PLP-dependent aspartate aminotransferase-like (Major domain)"/>
    <property type="match status" value="1"/>
</dbReference>
<comment type="catalytic activity">
    <reaction evidence="1">
        <text>(S)-4-amino-5-oxopentanoate = 5-aminolevulinate</text>
        <dbReference type="Rhea" id="RHEA:14265"/>
        <dbReference type="ChEBI" id="CHEBI:57501"/>
        <dbReference type="ChEBI" id="CHEBI:356416"/>
        <dbReference type="EC" id="5.4.3.8"/>
    </reaction>
</comment>
<comment type="caution">
    <text evidence="8">The sequence shown here is derived from an EMBL/GenBank/DDBJ whole genome shotgun (WGS) entry which is preliminary data.</text>
</comment>
<dbReference type="PANTHER" id="PTHR43713:SF3">
    <property type="entry name" value="GLUTAMATE-1-SEMIALDEHYDE 2,1-AMINOMUTASE 1, CHLOROPLASTIC-RELATED"/>
    <property type="match status" value="1"/>
</dbReference>
<comment type="cofactor">
    <cofactor evidence="2">
        <name>pyridoxal 5'-phosphate</name>
        <dbReference type="ChEBI" id="CHEBI:597326"/>
    </cofactor>
</comment>
<dbReference type="SUPFAM" id="SSF53383">
    <property type="entry name" value="PLP-dependent transferases"/>
    <property type="match status" value="1"/>
</dbReference>
<name>A0A7Z7FDX8_9EURY</name>
<evidence type="ECO:0000256" key="5">
    <source>
        <dbReference type="ARBA" id="ARBA00023235"/>
    </source>
</evidence>
<dbReference type="GO" id="GO:0042286">
    <property type="term" value="F:glutamate-1-semialdehyde 2,1-aminomutase activity"/>
    <property type="evidence" value="ECO:0007669"/>
    <property type="project" value="UniProtKB-EC"/>
</dbReference>
<evidence type="ECO:0000256" key="7">
    <source>
        <dbReference type="RuleBase" id="RU003560"/>
    </source>
</evidence>